<feature type="region of interest" description="Disordered" evidence="6">
    <location>
        <begin position="1622"/>
        <end position="1667"/>
    </location>
</feature>
<evidence type="ECO:0000256" key="5">
    <source>
        <dbReference type="ARBA" id="ARBA00022898"/>
    </source>
</evidence>
<dbReference type="Gene3D" id="3.40.47.10">
    <property type="match status" value="2"/>
</dbReference>
<accession>A0ABX5Y0L0</accession>
<dbReference type="Gene3D" id="3.90.1150.10">
    <property type="entry name" value="Aspartate Aminotransferase, domain 1"/>
    <property type="match status" value="1"/>
</dbReference>
<feature type="domain" description="Ketosynthase family 3 (KS3)" evidence="8">
    <location>
        <begin position="502"/>
        <end position="957"/>
    </location>
</feature>
<dbReference type="Gene3D" id="1.10.1200.10">
    <property type="entry name" value="ACP-like"/>
    <property type="match status" value="2"/>
</dbReference>
<dbReference type="Pfam" id="PF00155">
    <property type="entry name" value="Aminotran_1_2"/>
    <property type="match status" value="1"/>
</dbReference>
<feature type="compositionally biased region" description="Low complexity" evidence="6">
    <location>
        <begin position="1007"/>
        <end position="1038"/>
    </location>
</feature>
<dbReference type="Proteomes" id="UP000318081">
    <property type="component" value="Chromosome"/>
</dbReference>
<evidence type="ECO:0000259" key="7">
    <source>
        <dbReference type="PROSITE" id="PS50075"/>
    </source>
</evidence>
<dbReference type="PROSITE" id="PS50075">
    <property type="entry name" value="CARRIER"/>
    <property type="match status" value="2"/>
</dbReference>
<dbReference type="InterPro" id="IPR015422">
    <property type="entry name" value="PyrdxlP-dep_Trfase_small"/>
</dbReference>
<protein>
    <submittedName>
        <fullName evidence="9">8-amino-7-oxononanoate synthase</fullName>
        <ecNumber evidence="9">2.3.1.47</ecNumber>
    </submittedName>
</protein>
<dbReference type="PANTHER" id="PTHR43775:SF37">
    <property type="entry name" value="SI:DKEY-61P9.11"/>
    <property type="match status" value="1"/>
</dbReference>
<feature type="compositionally biased region" description="Polar residues" evidence="6">
    <location>
        <begin position="1652"/>
        <end position="1666"/>
    </location>
</feature>
<organism evidence="9 10">
    <name type="scientific">Stieleria magnilauensis</name>
    <dbReference type="NCBI Taxonomy" id="2527963"/>
    <lineage>
        <taxon>Bacteria</taxon>
        <taxon>Pseudomonadati</taxon>
        <taxon>Planctomycetota</taxon>
        <taxon>Planctomycetia</taxon>
        <taxon>Pirellulales</taxon>
        <taxon>Pirellulaceae</taxon>
        <taxon>Stieleria</taxon>
    </lineage>
</organism>
<sequence>MQTSSPIKPIALVGMACRLPGADDLDGYWRVIRDGVATARPLPQARFDRSLYFDPRRGIPNRSYCDIGCLVNENARGRHFDSLPASVHACPEVAYRTLCDVAAEALDDAGVELCPSERRCGGVYLGHSRSSGLAGDLAYGTCIAQSARLLGDVESFRALNVDHARVIDELVTEVRRDMPHRDEQGRPTLGPHAASAMLADTFAMGGPCMTFNSACASSLSALHHAVLALQQGRIEMALVGGASVCHFETLVMFSQAQSLSSVMSRPFDEDADGLVVGEGYAVVILKTLEQAVRDGDRIHGVIRGIGVSSDGKGKSLWAPRKEGQIVAIRRAYGDELKIGNLQYIEAHATSTQLGDATEATALAEALRLPADRRIPIGSVKANIGHTLETAGLAGLIKAVLCMRHQTIAPAVNVRQLNQSIDWGSLPFYVPMQAEHWPEPADGMPRRAAVNAFGIGGLNVHVVLEQFVGDGSQAAMHAGVDATQATERRQPIDNVYRTGPSCSDAIAVIGRGTVLPGALNVGAFAKLLVSGDDPKGPIPQHRLDPEIYLDPSQPRHWHCLNNLAGVVRGFQYDWRKHKIPPKQIAHANPLQFMILDAVDQAFSEAGLDREVTDRIGVVVGSPFGGEFATQLLMGLRLPEFQRRLTRLLCRLGCDPRQCEAVSRQYAETLIQALPALLDETGSFTSSSLASRITKSFNLMGGGVAVDAGNCSSAAALMCCVDQLASGACDMMVCVGGQEDLSATFLERLGLTGLLAKGAPRSPLDAASGGLVPAEGCGALLLMRLADAKRQKRKVLGIIQGVGVATADSPSDASERAVDDALRRTTRQGQSLAAGDVARIETTSVACQRRTAEELDGIYHAYAELARQRPISLDCLMAQTGHLGAASAIAALIKSTLELQQLKTTATFGLTRALPLIESTPLFDVASQPRPLEASDHSGRLVTAVHNAERRTAYHILLQRDAKVHAPSKPQAPVTADASYDSRVVDGITIVDATQRRKESMRDKAMRQSVATSGSSSRASVAVSDVRQSVAPAPTTSAPAYDSDVESAATDTAAAGLSDEALKEFLTRFVVEQTGYPPEFVAMDADLEADLGIDSIKKAQMFGELGEHFSITPDESLTLDDFPTLQHIFDYLATSNRSSTLPVESNHDSVATAVAPPDLIESAQSTANRRTLSDDPPHGASLRAADPPPNPSHRSTPDRPDHASAVPTDDQHDRPLDLIPDAKRISRTKDLLDLAGLSMPYFAEHECVTQDTTRVDGKPVVTFCSSNYLGMSGDPIVSAAAKDAIDRYGTSVSASRLIAGKPLHRELEDELATFLGVEATLVFSSGYAANESIIGHLFGPGDLIIHDSLAHNCIIQGAELSGAQRLSFPHNDSGALDRQLQQIRHKYRRTLIAIEGAYSMDGDHPDLPKFLDIKRRHDAFLLVDDAHAIGTMGTTGRGSPEFFDLDPSEIDLWVGTLSKALGSGGGFVAGSRELVEYLKFSTPGFIYTVALSPGSAGAALAALRLLQQQPQRVTKLQRNARLLLELARQRGLDTGPAGDTPVVPIMVGNSHTALLLSRRLLSRGIDIQPIVYPAVENDAARLRFMITARHSEEQIRRTIDALAEDLKEVQSESVPIAQWQSVLSGKSPMPLDRDRSGESDAAANRRMPTDDQPSDASLRTPSTSTGQHDWTKTDLQDYLINFIVEQTGYPPEFVEMDADMEADLGIDSIKKAQLFGELRQHFEITPDENLTLDDFPSLQEVFDYIAAQVGIEA</sequence>
<dbReference type="SUPFAM" id="SSF53383">
    <property type="entry name" value="PLP-dependent transferases"/>
    <property type="match status" value="1"/>
</dbReference>
<dbReference type="InterPro" id="IPR016039">
    <property type="entry name" value="Thiolase-like"/>
</dbReference>
<keyword evidence="4 9" id="KW-0808">Transferase</keyword>
<evidence type="ECO:0000256" key="2">
    <source>
        <dbReference type="ARBA" id="ARBA00022450"/>
    </source>
</evidence>
<dbReference type="PROSITE" id="PS00606">
    <property type="entry name" value="KS3_1"/>
    <property type="match status" value="1"/>
</dbReference>
<dbReference type="InterPro" id="IPR020841">
    <property type="entry name" value="PKS_Beta-ketoAc_synthase_dom"/>
</dbReference>
<dbReference type="CDD" id="cd00833">
    <property type="entry name" value="PKS"/>
    <property type="match status" value="1"/>
</dbReference>
<dbReference type="Pfam" id="PF02801">
    <property type="entry name" value="Ketoacyl-synt_C"/>
    <property type="match status" value="2"/>
</dbReference>
<proteinExistence type="predicted"/>
<dbReference type="PROSITE" id="PS00599">
    <property type="entry name" value="AA_TRANSFER_CLASS_2"/>
    <property type="match status" value="1"/>
</dbReference>
<keyword evidence="5" id="KW-0663">Pyridoxal phosphate</keyword>
<dbReference type="InterPro" id="IPR014031">
    <property type="entry name" value="Ketoacyl_synth_C"/>
</dbReference>
<keyword evidence="2" id="KW-0596">Phosphopantetheine</keyword>
<dbReference type="SMART" id="SM00825">
    <property type="entry name" value="PKS_KS"/>
    <property type="match status" value="1"/>
</dbReference>
<dbReference type="InterPro" id="IPR015421">
    <property type="entry name" value="PyrdxlP-dep_Trfase_major"/>
</dbReference>
<comment type="cofactor">
    <cofactor evidence="1">
        <name>pyridoxal 5'-phosphate</name>
        <dbReference type="ChEBI" id="CHEBI:597326"/>
    </cofactor>
</comment>
<evidence type="ECO:0000256" key="6">
    <source>
        <dbReference type="SAM" id="MobiDB-lite"/>
    </source>
</evidence>
<dbReference type="Gene3D" id="3.40.640.10">
    <property type="entry name" value="Type I PLP-dependent aspartate aminotransferase-like (Major domain)"/>
    <property type="match status" value="1"/>
</dbReference>
<dbReference type="InterPro" id="IPR015424">
    <property type="entry name" value="PyrdxlP-dep_Trfase"/>
</dbReference>
<dbReference type="PROSITE" id="PS52004">
    <property type="entry name" value="KS3_2"/>
    <property type="match status" value="2"/>
</dbReference>
<evidence type="ECO:0000313" key="10">
    <source>
        <dbReference type="Proteomes" id="UP000318081"/>
    </source>
</evidence>
<dbReference type="InterPro" id="IPR001917">
    <property type="entry name" value="Aminotrans_II_pyridoxalP_BS"/>
</dbReference>
<keyword evidence="3" id="KW-0597">Phosphoprotein</keyword>
<dbReference type="EC" id="2.3.1.47" evidence="9"/>
<dbReference type="InterPro" id="IPR004839">
    <property type="entry name" value="Aminotransferase_I/II_large"/>
</dbReference>
<feature type="compositionally biased region" description="Basic and acidic residues" evidence="6">
    <location>
        <begin position="1207"/>
        <end position="1218"/>
    </location>
</feature>
<evidence type="ECO:0000256" key="4">
    <source>
        <dbReference type="ARBA" id="ARBA00022679"/>
    </source>
</evidence>
<dbReference type="InterPro" id="IPR050091">
    <property type="entry name" value="PKS_NRPS_Biosynth_Enz"/>
</dbReference>
<dbReference type="Pfam" id="PF00550">
    <property type="entry name" value="PP-binding"/>
    <property type="match status" value="2"/>
</dbReference>
<dbReference type="GO" id="GO:0008710">
    <property type="term" value="F:8-amino-7-oxononanoate synthase activity"/>
    <property type="evidence" value="ECO:0007669"/>
    <property type="project" value="UniProtKB-EC"/>
</dbReference>
<dbReference type="InterPro" id="IPR036736">
    <property type="entry name" value="ACP-like_sf"/>
</dbReference>
<evidence type="ECO:0000259" key="8">
    <source>
        <dbReference type="PROSITE" id="PS52004"/>
    </source>
</evidence>
<dbReference type="CDD" id="cd06454">
    <property type="entry name" value="KBL_like"/>
    <property type="match status" value="1"/>
</dbReference>
<dbReference type="InterPro" id="IPR014030">
    <property type="entry name" value="Ketoacyl_synth_N"/>
</dbReference>
<feature type="region of interest" description="Disordered" evidence="6">
    <location>
        <begin position="993"/>
        <end position="1043"/>
    </location>
</feature>
<dbReference type="Pfam" id="PF00109">
    <property type="entry name" value="ketoacyl-synt"/>
    <property type="match status" value="2"/>
</dbReference>
<dbReference type="InterPro" id="IPR018201">
    <property type="entry name" value="Ketoacyl_synth_AS"/>
</dbReference>
<feature type="domain" description="Ketosynthase family 3 (KS3)" evidence="8">
    <location>
        <begin position="7"/>
        <end position="465"/>
    </location>
</feature>
<feature type="compositionally biased region" description="Basic and acidic residues" evidence="6">
    <location>
        <begin position="993"/>
        <end position="1004"/>
    </location>
</feature>
<keyword evidence="10" id="KW-1185">Reference proteome</keyword>
<evidence type="ECO:0000256" key="1">
    <source>
        <dbReference type="ARBA" id="ARBA00001933"/>
    </source>
</evidence>
<dbReference type="RefSeq" id="WP_145215501.1">
    <property type="nucleotide sequence ID" value="NZ_CP036432.1"/>
</dbReference>
<name>A0ABX5Y0L0_9BACT</name>
<evidence type="ECO:0000313" key="9">
    <source>
        <dbReference type="EMBL" id="QDV85599.1"/>
    </source>
</evidence>
<keyword evidence="9" id="KW-0012">Acyltransferase</keyword>
<dbReference type="SUPFAM" id="SSF53901">
    <property type="entry name" value="Thiolase-like"/>
    <property type="match status" value="3"/>
</dbReference>
<feature type="domain" description="Carrier" evidence="7">
    <location>
        <begin position="1671"/>
        <end position="1747"/>
    </location>
</feature>
<dbReference type="InterPro" id="IPR009081">
    <property type="entry name" value="PP-bd_ACP"/>
</dbReference>
<feature type="region of interest" description="Disordered" evidence="6">
    <location>
        <begin position="1166"/>
        <end position="1218"/>
    </location>
</feature>
<dbReference type="SUPFAM" id="SSF47336">
    <property type="entry name" value="ACP-like"/>
    <property type="match status" value="2"/>
</dbReference>
<reference evidence="9 10" key="1">
    <citation type="submission" date="2019-02" db="EMBL/GenBank/DDBJ databases">
        <title>Deep-cultivation of Planctomycetes and their phenomic and genomic characterization uncovers novel biology.</title>
        <authorList>
            <person name="Wiegand S."/>
            <person name="Jogler M."/>
            <person name="Boedeker C."/>
            <person name="Pinto D."/>
            <person name="Vollmers J."/>
            <person name="Rivas-Marin E."/>
            <person name="Kohn T."/>
            <person name="Peeters S.H."/>
            <person name="Heuer A."/>
            <person name="Rast P."/>
            <person name="Oberbeckmann S."/>
            <person name="Bunk B."/>
            <person name="Jeske O."/>
            <person name="Meyerdierks A."/>
            <person name="Storesund J.E."/>
            <person name="Kallscheuer N."/>
            <person name="Luecker S."/>
            <person name="Lage O.M."/>
            <person name="Pohl T."/>
            <person name="Merkel B.J."/>
            <person name="Hornburger P."/>
            <person name="Mueller R.-W."/>
            <person name="Bruemmer F."/>
            <person name="Labrenz M."/>
            <person name="Spormann A.M."/>
            <person name="Op den Camp H."/>
            <person name="Overmann J."/>
            <person name="Amann R."/>
            <person name="Jetten M.S.M."/>
            <person name="Mascher T."/>
            <person name="Medema M.H."/>
            <person name="Devos D.P."/>
            <person name="Kaster A.-K."/>
            <person name="Ovreas L."/>
            <person name="Rohde M."/>
            <person name="Galperin M.Y."/>
            <person name="Jogler C."/>
        </authorList>
    </citation>
    <scope>NUCLEOTIDE SEQUENCE [LARGE SCALE GENOMIC DNA]</scope>
    <source>
        <strain evidence="9 10">TBK1r</strain>
    </source>
</reference>
<dbReference type="EMBL" id="CP036432">
    <property type="protein sequence ID" value="QDV85599.1"/>
    <property type="molecule type" value="Genomic_DNA"/>
</dbReference>
<feature type="domain" description="Carrier" evidence="7">
    <location>
        <begin position="1058"/>
        <end position="1134"/>
    </location>
</feature>
<gene>
    <name evidence="9" type="primary">bioF_1</name>
    <name evidence="9" type="ORF">TBK1r_46140</name>
</gene>
<dbReference type="PANTHER" id="PTHR43775">
    <property type="entry name" value="FATTY ACID SYNTHASE"/>
    <property type="match status" value="1"/>
</dbReference>
<evidence type="ECO:0000256" key="3">
    <source>
        <dbReference type="ARBA" id="ARBA00022553"/>
    </source>
</evidence>